<dbReference type="EMBL" id="CAEZTS010000065">
    <property type="protein sequence ID" value="CAB4578824.1"/>
    <property type="molecule type" value="Genomic_DNA"/>
</dbReference>
<evidence type="ECO:0000259" key="1">
    <source>
        <dbReference type="Pfam" id="PF12680"/>
    </source>
</evidence>
<dbReference type="Pfam" id="PF12680">
    <property type="entry name" value="SnoaL_2"/>
    <property type="match status" value="1"/>
</dbReference>
<dbReference type="AlphaFoldDB" id="A0A6J6EVP5"/>
<name>A0A6J6EVP5_9ZZZZ</name>
<dbReference type="InterPro" id="IPR032710">
    <property type="entry name" value="NTF2-like_dom_sf"/>
</dbReference>
<feature type="domain" description="SnoaL-like" evidence="1">
    <location>
        <begin position="8"/>
        <end position="109"/>
    </location>
</feature>
<evidence type="ECO:0000313" key="2">
    <source>
        <dbReference type="EMBL" id="CAB4578824.1"/>
    </source>
</evidence>
<gene>
    <name evidence="2" type="ORF">UFOPK1722_00871</name>
</gene>
<dbReference type="InterPro" id="IPR037401">
    <property type="entry name" value="SnoaL-like"/>
</dbReference>
<reference evidence="2" key="1">
    <citation type="submission" date="2020-05" db="EMBL/GenBank/DDBJ databases">
        <authorList>
            <person name="Chiriac C."/>
            <person name="Salcher M."/>
            <person name="Ghai R."/>
            <person name="Kavagutti S V."/>
        </authorList>
    </citation>
    <scope>NUCLEOTIDE SEQUENCE</scope>
</reference>
<sequence>MGLARTAVEKHVEHWNARDRESWVKLFSPAVTFEDPVGAPKKHGVEAVHNSWDRSFRPGRRWYLHPRQIIEAGFEAAVVMRNEGHLQDRVVEVNGIEIFTVDVDGSIVSVRSFFDQPTEFALDDYFTPGRAND</sequence>
<proteinExistence type="predicted"/>
<dbReference type="SUPFAM" id="SSF54427">
    <property type="entry name" value="NTF2-like"/>
    <property type="match status" value="1"/>
</dbReference>
<organism evidence="2">
    <name type="scientific">freshwater metagenome</name>
    <dbReference type="NCBI Taxonomy" id="449393"/>
    <lineage>
        <taxon>unclassified sequences</taxon>
        <taxon>metagenomes</taxon>
        <taxon>ecological metagenomes</taxon>
    </lineage>
</organism>
<dbReference type="Gene3D" id="3.10.450.50">
    <property type="match status" value="1"/>
</dbReference>
<accession>A0A6J6EVP5</accession>
<protein>
    <submittedName>
        <fullName evidence="2">Unannotated protein</fullName>
    </submittedName>
</protein>